<evidence type="ECO:0000259" key="5">
    <source>
        <dbReference type="Pfam" id="PF01775"/>
    </source>
</evidence>
<accession>A0A0P5ZEL0</accession>
<dbReference type="EMBL" id="GDIP01221410">
    <property type="protein sequence ID" value="JAJ01992.1"/>
    <property type="molecule type" value="Transcribed_RNA"/>
</dbReference>
<feature type="domain" description="Large ribosomal subunit protein eL20" evidence="5">
    <location>
        <begin position="7"/>
        <end position="130"/>
    </location>
</feature>
<dbReference type="AlphaFoldDB" id="A0A0P5ZEL0"/>
<evidence type="ECO:0000313" key="6">
    <source>
        <dbReference type="EMBL" id="JAI69848.1"/>
    </source>
</evidence>
<dbReference type="GO" id="GO:0003735">
    <property type="term" value="F:structural constituent of ribosome"/>
    <property type="evidence" value="ECO:0007669"/>
    <property type="project" value="InterPro"/>
</dbReference>
<name>A0A0P5ZEL0_9CRUS</name>
<organism evidence="7 8">
    <name type="scientific">Daphnia magna</name>
    <dbReference type="NCBI Taxonomy" id="35525"/>
    <lineage>
        <taxon>Eukaryota</taxon>
        <taxon>Metazoa</taxon>
        <taxon>Ecdysozoa</taxon>
        <taxon>Arthropoda</taxon>
        <taxon>Crustacea</taxon>
        <taxon>Branchiopoda</taxon>
        <taxon>Diplostraca</taxon>
        <taxon>Cladocera</taxon>
        <taxon>Anomopoda</taxon>
        <taxon>Daphniidae</taxon>
        <taxon>Daphnia</taxon>
    </lineage>
</organism>
<keyword evidence="8" id="KW-1185">Reference proteome</keyword>
<evidence type="ECO:0000256" key="4">
    <source>
        <dbReference type="PIRNR" id="PIRNR002190"/>
    </source>
</evidence>
<dbReference type="HAMAP" id="MF_00273">
    <property type="entry name" value="Ribosomal_eL20"/>
    <property type="match status" value="1"/>
</dbReference>
<dbReference type="FunFam" id="3.10.20.10:FF:000001">
    <property type="entry name" value="60S ribosomal protein L18a"/>
    <property type="match status" value="1"/>
</dbReference>
<evidence type="ECO:0000256" key="1">
    <source>
        <dbReference type="ARBA" id="ARBA00009362"/>
    </source>
</evidence>
<reference evidence="7 8" key="3">
    <citation type="submission" date="2016-03" db="EMBL/GenBank/DDBJ databases">
        <title>EvidentialGene: Evidence-directed Construction of Genes on Genomes.</title>
        <authorList>
            <person name="Gilbert D.G."/>
            <person name="Choi J.-H."/>
            <person name="Mockaitis K."/>
            <person name="Colbourne J."/>
            <person name="Pfrender M."/>
        </authorList>
    </citation>
    <scope>NUCLEOTIDE SEQUENCE [LARGE SCALE GENOMIC DNA]</scope>
    <source>
        <strain evidence="7 8">Xinb3</strain>
        <tissue evidence="7">Complete organism</tissue>
    </source>
</reference>
<evidence type="ECO:0000256" key="2">
    <source>
        <dbReference type="ARBA" id="ARBA00022980"/>
    </source>
</evidence>
<dbReference type="PIRSF" id="PIRSF002190">
    <property type="entry name" value="Ribosomal_L18a"/>
    <property type="match status" value="1"/>
</dbReference>
<dbReference type="InterPro" id="IPR023573">
    <property type="entry name" value="Ribosomal_eL20_dom"/>
</dbReference>
<reference evidence="6" key="2">
    <citation type="submission" date="2015-10" db="EMBL/GenBank/DDBJ databases">
        <authorList>
            <person name="Gilbert D.G."/>
        </authorList>
    </citation>
    <scope>NUCLEOTIDE SEQUENCE</scope>
</reference>
<evidence type="ECO:0000313" key="8">
    <source>
        <dbReference type="Proteomes" id="UP000076858"/>
    </source>
</evidence>
<dbReference type="InterPro" id="IPR021138">
    <property type="entry name" value="Ribosomal_eL20_eukaryotes"/>
</dbReference>
<dbReference type="SUPFAM" id="SSF160374">
    <property type="entry name" value="RplX-like"/>
    <property type="match status" value="1"/>
</dbReference>
<protein>
    <recommendedName>
        <fullName evidence="4">60S ribosomal protein L18a</fullName>
    </recommendedName>
</protein>
<dbReference type="STRING" id="35525.A0A0P5ZEL0"/>
<keyword evidence="2 4" id="KW-0689">Ribosomal protein</keyword>
<dbReference type="GO" id="GO:0006412">
    <property type="term" value="P:translation"/>
    <property type="evidence" value="ECO:0007669"/>
    <property type="project" value="InterPro"/>
</dbReference>
<dbReference type="FunFam" id="3.10.20.10:FF:000002">
    <property type="entry name" value="60S ribosomal protein L18a"/>
    <property type="match status" value="1"/>
</dbReference>
<comment type="similarity">
    <text evidence="1 4">Belongs to the eukaryotic ribosomal protein eL20 family.</text>
</comment>
<dbReference type="EMBL" id="LRGB01002121">
    <property type="protein sequence ID" value="KZS09092.1"/>
    <property type="molecule type" value="Genomic_DNA"/>
</dbReference>
<dbReference type="PANTHER" id="PTHR10052">
    <property type="entry name" value="60S RIBOSOMAL PROTEIN L18A"/>
    <property type="match status" value="1"/>
</dbReference>
<reference evidence="6" key="1">
    <citation type="submission" date="2015-10" db="EMBL/GenBank/DDBJ databases">
        <title>Daphnia magna gene sets from two clonal populations assembled and annotated with EvidentialGene.</title>
        <authorList>
            <person name="Gilbert D."/>
            <person name="Podicheti R."/>
            <person name="Orsini L."/>
            <person name="Colbourne J."/>
            <person name="Pfrender M."/>
        </authorList>
    </citation>
    <scope>NUCLEOTIDE SEQUENCE</scope>
</reference>
<evidence type="ECO:0000256" key="3">
    <source>
        <dbReference type="ARBA" id="ARBA00023274"/>
    </source>
</evidence>
<dbReference type="Gene3D" id="3.10.20.10">
    <property type="match status" value="2"/>
</dbReference>
<proteinExistence type="inferred from homology"/>
<evidence type="ECO:0000313" key="7">
    <source>
        <dbReference type="EMBL" id="KZS09092.1"/>
    </source>
</evidence>
<dbReference type="OrthoDB" id="1294322at2759"/>
<dbReference type="GO" id="GO:0005840">
    <property type="term" value="C:ribosome"/>
    <property type="evidence" value="ECO:0007669"/>
    <property type="project" value="UniProtKB-KW"/>
</dbReference>
<dbReference type="Pfam" id="PF01775">
    <property type="entry name" value="Ribosomal_L18A"/>
    <property type="match status" value="1"/>
</dbReference>
<keyword evidence="3 4" id="KW-0687">Ribonucleoprotein</keyword>
<gene>
    <name evidence="7" type="ORF">APZ42_026847</name>
</gene>
<dbReference type="InterPro" id="IPR028877">
    <property type="entry name" value="Ribosomal_eL20"/>
</dbReference>
<dbReference type="Proteomes" id="UP000076858">
    <property type="component" value="Unassembled WGS sequence"/>
</dbReference>
<sequence length="176" mass="20750">MKASGLLKEYKVVGRKLPSEKEPNPPLYRMRIFAPDHIVAKSRFWYFLRQLRKFKKATGEIVSCQMVHDKSPLKVKNFGIWLRYDSRSGTHNMYREYRDLTVSAAVTQCYRDMGARHRARAHAIQIIRVEEVAADKCRRPHVKQFHDSTIKFPLPHRANTIDMPQLSYRKPKTYFG</sequence>
<dbReference type="GO" id="GO:1990904">
    <property type="term" value="C:ribonucleoprotein complex"/>
    <property type="evidence" value="ECO:0007669"/>
    <property type="project" value="UniProtKB-KW"/>
</dbReference>
<dbReference type="EMBL" id="GDIP01253553">
    <property type="protein sequence ID" value="JAI69848.1"/>
    <property type="molecule type" value="Transcribed_RNA"/>
</dbReference>